<dbReference type="RefSeq" id="WP_063243428.1">
    <property type="nucleotide sequence ID" value="NZ_LUKF01000012.1"/>
</dbReference>
<dbReference type="OrthoDB" id="5297811at2"/>
<organism evidence="2 3">
    <name type="scientific">Bdellovibrio bacteriovorus</name>
    <dbReference type="NCBI Taxonomy" id="959"/>
    <lineage>
        <taxon>Bacteria</taxon>
        <taxon>Pseudomonadati</taxon>
        <taxon>Bdellovibrionota</taxon>
        <taxon>Bdellovibrionia</taxon>
        <taxon>Bdellovibrionales</taxon>
        <taxon>Pseudobdellovibrionaceae</taxon>
        <taxon>Bdellovibrio</taxon>
    </lineage>
</organism>
<comment type="caution">
    <text evidence="2">The sequence shown here is derived from an EMBL/GenBank/DDBJ whole genome shotgun (WGS) entry which is preliminary data.</text>
</comment>
<dbReference type="SUPFAM" id="SSF54913">
    <property type="entry name" value="GlnB-like"/>
    <property type="match status" value="1"/>
</dbReference>
<name>A0A150WKM3_BDEBC</name>
<gene>
    <name evidence="2" type="ORF">AZI85_03200</name>
</gene>
<dbReference type="GO" id="GO:0005507">
    <property type="term" value="F:copper ion binding"/>
    <property type="evidence" value="ECO:0007669"/>
    <property type="project" value="TreeGrafter"/>
</dbReference>
<dbReference type="InterPro" id="IPR011322">
    <property type="entry name" value="N-reg_PII-like_a/b"/>
</dbReference>
<dbReference type="EMBL" id="LUKF01000012">
    <property type="protein sequence ID" value="KYG64442.1"/>
    <property type="molecule type" value="Genomic_DNA"/>
</dbReference>
<dbReference type="Gene3D" id="3.30.70.120">
    <property type="match status" value="1"/>
</dbReference>
<evidence type="ECO:0000313" key="2">
    <source>
        <dbReference type="EMBL" id="KYG64442.1"/>
    </source>
</evidence>
<dbReference type="AlphaFoldDB" id="A0A150WKM3"/>
<sequence>MILLYVPCPDKITAQKIAQSLLEEKLVGCANIIPGMESMYWWEGKIETSSEYILILKTLKRSDAQERVTKRVMELHPYEVPCVMTLPVLGINESYKKWLEESMK</sequence>
<dbReference type="PANTHER" id="PTHR23419">
    <property type="entry name" value="DIVALENT CATION TOLERANCE CUTA-RELATED"/>
    <property type="match status" value="1"/>
</dbReference>
<evidence type="ECO:0000256" key="1">
    <source>
        <dbReference type="ARBA" id="ARBA00010169"/>
    </source>
</evidence>
<dbReference type="Proteomes" id="UP000075391">
    <property type="component" value="Unassembled WGS sequence"/>
</dbReference>
<dbReference type="GO" id="GO:0010038">
    <property type="term" value="P:response to metal ion"/>
    <property type="evidence" value="ECO:0007669"/>
    <property type="project" value="InterPro"/>
</dbReference>
<reference evidence="2 3" key="1">
    <citation type="submission" date="2016-03" db="EMBL/GenBank/DDBJ databases">
        <authorList>
            <person name="Ploux O."/>
        </authorList>
    </citation>
    <scope>NUCLEOTIDE SEQUENCE [LARGE SCALE GENOMIC DNA]</scope>
    <source>
        <strain evidence="2 3">BER2</strain>
    </source>
</reference>
<dbReference type="Pfam" id="PF03091">
    <property type="entry name" value="CutA1"/>
    <property type="match status" value="1"/>
</dbReference>
<dbReference type="InterPro" id="IPR004323">
    <property type="entry name" value="Ion_tolerance_CutA"/>
</dbReference>
<dbReference type="PANTHER" id="PTHR23419:SF8">
    <property type="entry name" value="FI09726P"/>
    <property type="match status" value="1"/>
</dbReference>
<comment type="similarity">
    <text evidence="1">Belongs to the CutA family.</text>
</comment>
<protein>
    <submittedName>
        <fullName evidence="2">Divalent cation tolerance protein</fullName>
    </submittedName>
</protein>
<proteinExistence type="inferred from homology"/>
<dbReference type="InterPro" id="IPR015867">
    <property type="entry name" value="N-reg_PII/ATP_PRibTrfase_C"/>
</dbReference>
<evidence type="ECO:0000313" key="3">
    <source>
        <dbReference type="Proteomes" id="UP000075391"/>
    </source>
</evidence>
<accession>A0A150WKM3</accession>